<proteinExistence type="predicted"/>
<dbReference type="AlphaFoldDB" id="A0A645HZT6"/>
<reference evidence="1" key="1">
    <citation type="submission" date="2019-08" db="EMBL/GenBank/DDBJ databases">
        <authorList>
            <person name="Kucharzyk K."/>
            <person name="Murdoch R.W."/>
            <person name="Higgins S."/>
            <person name="Loffler F."/>
        </authorList>
    </citation>
    <scope>NUCLEOTIDE SEQUENCE</scope>
</reference>
<sequence length="134" mass="14888">MAALVLRDLAGCLFKDAVRELDDDGVHHIRRVADLRIAAVAAHHRLIAALGQLEEQGVVAGDVVLPVKYSFCEFDDPAAAGEKFRQFCAAGQTRLDTRQQLLKTQEGQHGDRLRHRGAVHLRKHLFAFEREALG</sequence>
<gene>
    <name evidence="1" type="ORF">SDC9_192126</name>
</gene>
<protein>
    <submittedName>
        <fullName evidence="1">Uncharacterized protein</fullName>
    </submittedName>
</protein>
<dbReference type="EMBL" id="VSSQ01103774">
    <property type="protein sequence ID" value="MPN44561.1"/>
    <property type="molecule type" value="Genomic_DNA"/>
</dbReference>
<name>A0A645HZT6_9ZZZZ</name>
<organism evidence="1">
    <name type="scientific">bioreactor metagenome</name>
    <dbReference type="NCBI Taxonomy" id="1076179"/>
    <lineage>
        <taxon>unclassified sequences</taxon>
        <taxon>metagenomes</taxon>
        <taxon>ecological metagenomes</taxon>
    </lineage>
</organism>
<comment type="caution">
    <text evidence="1">The sequence shown here is derived from an EMBL/GenBank/DDBJ whole genome shotgun (WGS) entry which is preliminary data.</text>
</comment>
<accession>A0A645HZT6</accession>
<evidence type="ECO:0000313" key="1">
    <source>
        <dbReference type="EMBL" id="MPN44561.1"/>
    </source>
</evidence>